<keyword evidence="3" id="KW-1185">Reference proteome</keyword>
<reference evidence="2" key="1">
    <citation type="submission" date="2019-10" db="EMBL/GenBank/DDBJ databases">
        <title>Draft genome sequece of Microseira wollei NIES-4236.</title>
        <authorList>
            <person name="Yamaguchi H."/>
            <person name="Suzuki S."/>
            <person name="Kawachi M."/>
        </authorList>
    </citation>
    <scope>NUCLEOTIDE SEQUENCE</scope>
    <source>
        <strain evidence="2">NIES-4236</strain>
    </source>
</reference>
<dbReference type="InterPro" id="IPR052396">
    <property type="entry name" value="Meiotic_Drive_Suppr_Kinase"/>
</dbReference>
<name>A0AAV3X9Y0_9CYAN</name>
<sequence>MDCDPDAIARLVGNRRYTLEVKSIMDRSHINRLVESVRSELLPSLGIESVDPHDPVRVRHLPEPWRLLGAGNYAAVVYHPDYPDFVVKIYAPSRPGFEEEVEVYRRLGSHPAFSECLYAENGFLILKRLYGVTLYDCIHLGKRIPKQVIEDIDQALDYARKRGLYPHDIHGRNVMMYEGRGLVVDISDFLQEEKCSKWDDLKKAYYWFYRPILSPLGLRIPYFLLDVVRRNYRRWRRFASRLKPFFTGEIQRSH</sequence>
<gene>
    <name evidence="2" type="ORF">MiSe_44180</name>
</gene>
<accession>A0AAV3X9Y0</accession>
<dbReference type="Gene3D" id="1.10.510.10">
    <property type="entry name" value="Transferase(Phosphotransferase) domain 1"/>
    <property type="match status" value="1"/>
</dbReference>
<evidence type="ECO:0000313" key="2">
    <source>
        <dbReference type="EMBL" id="GET39647.1"/>
    </source>
</evidence>
<evidence type="ECO:0000259" key="1">
    <source>
        <dbReference type="PROSITE" id="PS50011"/>
    </source>
</evidence>
<dbReference type="Proteomes" id="UP001050975">
    <property type="component" value="Unassembled WGS sequence"/>
</dbReference>
<dbReference type="GO" id="GO:0005524">
    <property type="term" value="F:ATP binding"/>
    <property type="evidence" value="ECO:0007669"/>
    <property type="project" value="InterPro"/>
</dbReference>
<dbReference type="SUPFAM" id="SSF56112">
    <property type="entry name" value="Protein kinase-like (PK-like)"/>
    <property type="match status" value="1"/>
</dbReference>
<dbReference type="AlphaFoldDB" id="A0AAV3X9Y0"/>
<comment type="caution">
    <text evidence="2">The sequence shown here is derived from an EMBL/GenBank/DDBJ whole genome shotgun (WGS) entry which is preliminary data.</text>
</comment>
<proteinExistence type="predicted"/>
<dbReference type="InterPro" id="IPR011009">
    <property type="entry name" value="Kinase-like_dom_sf"/>
</dbReference>
<dbReference type="RefSeq" id="WP_226585115.1">
    <property type="nucleotide sequence ID" value="NZ_BLAY01000070.1"/>
</dbReference>
<evidence type="ECO:0000313" key="3">
    <source>
        <dbReference type="Proteomes" id="UP001050975"/>
    </source>
</evidence>
<dbReference type="PROSITE" id="PS50011">
    <property type="entry name" value="PROTEIN_KINASE_DOM"/>
    <property type="match status" value="1"/>
</dbReference>
<dbReference type="InterPro" id="IPR000719">
    <property type="entry name" value="Prot_kinase_dom"/>
</dbReference>
<dbReference type="PANTHER" id="PTHR37171:SF1">
    <property type="entry name" value="SERINE_THREONINE-PROTEIN KINASE YRZF-RELATED"/>
    <property type="match status" value="1"/>
</dbReference>
<protein>
    <recommendedName>
        <fullName evidence="1">Protein kinase domain-containing protein</fullName>
    </recommendedName>
</protein>
<dbReference type="GO" id="GO:0004672">
    <property type="term" value="F:protein kinase activity"/>
    <property type="evidence" value="ECO:0007669"/>
    <property type="project" value="InterPro"/>
</dbReference>
<feature type="domain" description="Protein kinase" evidence="1">
    <location>
        <begin position="62"/>
        <end position="254"/>
    </location>
</feature>
<organism evidence="2 3">
    <name type="scientific">Microseira wollei NIES-4236</name>
    <dbReference type="NCBI Taxonomy" id="2530354"/>
    <lineage>
        <taxon>Bacteria</taxon>
        <taxon>Bacillati</taxon>
        <taxon>Cyanobacteriota</taxon>
        <taxon>Cyanophyceae</taxon>
        <taxon>Oscillatoriophycideae</taxon>
        <taxon>Aerosakkonematales</taxon>
        <taxon>Aerosakkonemataceae</taxon>
        <taxon>Microseira</taxon>
    </lineage>
</organism>
<dbReference type="PANTHER" id="PTHR37171">
    <property type="entry name" value="SERINE/THREONINE-PROTEIN KINASE YRZF-RELATED"/>
    <property type="match status" value="1"/>
</dbReference>
<dbReference type="EMBL" id="BLAY01000070">
    <property type="protein sequence ID" value="GET39647.1"/>
    <property type="molecule type" value="Genomic_DNA"/>
</dbReference>